<sequence>DASFAGLSAAAHCRCAKLLLQSLTALCDVCLCPLGATISPSNSFQPGIHTTSPIPFFWLSEAWAPPKRQATSRVLALALTKISPDLRLKSSHVVSRPRTHCGPVVQMGCCVALFVPSSLWLSSILGPFHTAAAAENKNEVADRLTPAFLRM</sequence>
<dbReference type="Proteomes" id="UP001057452">
    <property type="component" value="Chromosome 19"/>
</dbReference>
<accession>A0ACB9W419</accession>
<evidence type="ECO:0000313" key="1">
    <source>
        <dbReference type="EMBL" id="KAI4807238.1"/>
    </source>
</evidence>
<name>A0ACB9W419_CHAAC</name>
<dbReference type="EMBL" id="CM043803">
    <property type="protein sequence ID" value="KAI4807238.1"/>
    <property type="molecule type" value="Genomic_DNA"/>
</dbReference>
<organism evidence="1 2">
    <name type="scientific">Chaenocephalus aceratus</name>
    <name type="common">Blackfin icefish</name>
    <name type="synonym">Chaenichthys aceratus</name>
    <dbReference type="NCBI Taxonomy" id="36190"/>
    <lineage>
        <taxon>Eukaryota</taxon>
        <taxon>Metazoa</taxon>
        <taxon>Chordata</taxon>
        <taxon>Craniata</taxon>
        <taxon>Vertebrata</taxon>
        <taxon>Euteleostomi</taxon>
        <taxon>Actinopterygii</taxon>
        <taxon>Neopterygii</taxon>
        <taxon>Teleostei</taxon>
        <taxon>Neoteleostei</taxon>
        <taxon>Acanthomorphata</taxon>
        <taxon>Eupercaria</taxon>
        <taxon>Perciformes</taxon>
        <taxon>Notothenioidei</taxon>
        <taxon>Channichthyidae</taxon>
        <taxon>Chaenocephalus</taxon>
    </lineage>
</organism>
<comment type="caution">
    <text evidence="1">The sequence shown here is derived from an EMBL/GenBank/DDBJ whole genome shotgun (WGS) entry which is preliminary data.</text>
</comment>
<feature type="non-terminal residue" evidence="1">
    <location>
        <position position="1"/>
    </location>
</feature>
<evidence type="ECO:0000313" key="2">
    <source>
        <dbReference type="Proteomes" id="UP001057452"/>
    </source>
</evidence>
<proteinExistence type="predicted"/>
<feature type="non-terminal residue" evidence="1">
    <location>
        <position position="151"/>
    </location>
</feature>
<reference evidence="1" key="1">
    <citation type="submission" date="2022-05" db="EMBL/GenBank/DDBJ databases">
        <title>Chromosome-level genome of Chaenocephalus aceratus.</title>
        <authorList>
            <person name="Park H."/>
        </authorList>
    </citation>
    <scope>NUCLEOTIDE SEQUENCE</scope>
    <source>
        <strain evidence="1">KU_202001</strain>
    </source>
</reference>
<protein>
    <submittedName>
        <fullName evidence="1">Uncharacterized protein</fullName>
    </submittedName>
</protein>
<gene>
    <name evidence="1" type="ORF">KUCAC02_027060</name>
</gene>
<keyword evidence="2" id="KW-1185">Reference proteome</keyword>